<evidence type="ECO:0000313" key="1">
    <source>
        <dbReference type="EMBL" id="QDS89823.1"/>
    </source>
</evidence>
<dbReference type="EMBL" id="CP036261">
    <property type="protein sequence ID" value="QDS89823.1"/>
    <property type="molecule type" value="Genomic_DNA"/>
</dbReference>
<evidence type="ECO:0000313" key="2">
    <source>
        <dbReference type="Proteomes" id="UP000319557"/>
    </source>
</evidence>
<accession>A0A517M4M6</accession>
<keyword evidence="2" id="KW-1185">Reference proteome</keyword>
<name>A0A517M4M6_9BACT</name>
<dbReference type="AlphaFoldDB" id="A0A517M4M6"/>
<dbReference type="KEGG" id="ruv:EC9_40240"/>
<organism evidence="1 2">
    <name type="scientific">Rosistilla ulvae</name>
    <dbReference type="NCBI Taxonomy" id="1930277"/>
    <lineage>
        <taxon>Bacteria</taxon>
        <taxon>Pseudomonadati</taxon>
        <taxon>Planctomycetota</taxon>
        <taxon>Planctomycetia</taxon>
        <taxon>Pirellulales</taxon>
        <taxon>Pirellulaceae</taxon>
        <taxon>Rosistilla</taxon>
    </lineage>
</organism>
<reference evidence="1 2" key="1">
    <citation type="submission" date="2019-02" db="EMBL/GenBank/DDBJ databases">
        <title>Deep-cultivation of Planctomycetes and their phenomic and genomic characterization uncovers novel biology.</title>
        <authorList>
            <person name="Wiegand S."/>
            <person name="Jogler M."/>
            <person name="Boedeker C."/>
            <person name="Pinto D."/>
            <person name="Vollmers J."/>
            <person name="Rivas-Marin E."/>
            <person name="Kohn T."/>
            <person name="Peeters S.H."/>
            <person name="Heuer A."/>
            <person name="Rast P."/>
            <person name="Oberbeckmann S."/>
            <person name="Bunk B."/>
            <person name="Jeske O."/>
            <person name="Meyerdierks A."/>
            <person name="Storesund J.E."/>
            <person name="Kallscheuer N."/>
            <person name="Luecker S."/>
            <person name="Lage O.M."/>
            <person name="Pohl T."/>
            <person name="Merkel B.J."/>
            <person name="Hornburger P."/>
            <person name="Mueller R.-W."/>
            <person name="Bruemmer F."/>
            <person name="Labrenz M."/>
            <person name="Spormann A.M."/>
            <person name="Op den Camp H."/>
            <person name="Overmann J."/>
            <person name="Amann R."/>
            <person name="Jetten M.S.M."/>
            <person name="Mascher T."/>
            <person name="Medema M.H."/>
            <person name="Devos D.P."/>
            <person name="Kaster A.-K."/>
            <person name="Ovreas L."/>
            <person name="Rohde M."/>
            <person name="Galperin M.Y."/>
            <person name="Jogler C."/>
        </authorList>
    </citation>
    <scope>NUCLEOTIDE SEQUENCE [LARGE SCALE GENOMIC DNA]</scope>
    <source>
        <strain evidence="1 2">EC9</strain>
    </source>
</reference>
<gene>
    <name evidence="1" type="ORF">EC9_40240</name>
</gene>
<dbReference type="Proteomes" id="UP000319557">
    <property type="component" value="Chromosome"/>
</dbReference>
<protein>
    <submittedName>
        <fullName evidence="1">Uncharacterized protein</fullName>
    </submittedName>
</protein>
<sequence>MGKNVMGNETREQLAIRRSPSERLDCEMLLAASNRQRKLC</sequence>
<proteinExistence type="predicted"/>